<evidence type="ECO:0000313" key="2">
    <source>
        <dbReference type="WBParaSite" id="PgR009X_g094_t01"/>
    </source>
</evidence>
<sequence length="104" mass="12270">MCIILLEKPFAYEIFPFVFVLHQNFPHFPTVTHSLFNLHWISHFALRLCCFMNSHLNSFEIQIYALWNCSLHYDSLSPTSYMSSLLLFLFPISPNLLFLSKLPN</sequence>
<evidence type="ECO:0000313" key="1">
    <source>
        <dbReference type="Proteomes" id="UP000887569"/>
    </source>
</evidence>
<organism evidence="1 2">
    <name type="scientific">Parascaris univalens</name>
    <name type="common">Nematode worm</name>
    <dbReference type="NCBI Taxonomy" id="6257"/>
    <lineage>
        <taxon>Eukaryota</taxon>
        <taxon>Metazoa</taxon>
        <taxon>Ecdysozoa</taxon>
        <taxon>Nematoda</taxon>
        <taxon>Chromadorea</taxon>
        <taxon>Rhabditida</taxon>
        <taxon>Spirurina</taxon>
        <taxon>Ascaridomorpha</taxon>
        <taxon>Ascaridoidea</taxon>
        <taxon>Ascarididae</taxon>
        <taxon>Parascaris</taxon>
    </lineage>
</organism>
<dbReference type="WBParaSite" id="PgR009X_g094_t01">
    <property type="protein sequence ID" value="PgR009X_g094_t01"/>
    <property type="gene ID" value="PgR009X_g094"/>
</dbReference>
<reference evidence="2" key="1">
    <citation type="submission" date="2022-11" db="UniProtKB">
        <authorList>
            <consortium name="WormBaseParasite"/>
        </authorList>
    </citation>
    <scope>IDENTIFICATION</scope>
</reference>
<protein>
    <submittedName>
        <fullName evidence="2">Ovule protein</fullName>
    </submittedName>
</protein>
<proteinExistence type="predicted"/>
<dbReference type="AlphaFoldDB" id="A0A915AJJ7"/>
<dbReference type="Proteomes" id="UP000887569">
    <property type="component" value="Unplaced"/>
</dbReference>
<keyword evidence="1" id="KW-1185">Reference proteome</keyword>
<name>A0A915AJJ7_PARUN</name>
<accession>A0A915AJJ7</accession>